<dbReference type="SUPFAM" id="SSF54637">
    <property type="entry name" value="Thioesterase/thiol ester dehydrase-isomerase"/>
    <property type="match status" value="1"/>
</dbReference>
<dbReference type="EMBL" id="JAOPGA020000768">
    <property type="protein sequence ID" value="KAL0481493.1"/>
    <property type="molecule type" value="Genomic_DNA"/>
</dbReference>
<sequence>MLPILRRFTKYQGITRLYSENKFVDHTEGRESKVIKIGDESSHTHKFTEEDLEKFAQVVGDYNPLHFSEEFAKEQGIFKKRVVHGMLLGGLISTVAGTKLPGPGSIYLNQTFKFEKPAYLGDTVTAKVKLTQAFKSPRSDKKNIFVFETICVNEETQQVLVKGEAKVFHPLVHVVDIVDE</sequence>
<dbReference type="Pfam" id="PF01575">
    <property type="entry name" value="MaoC_dehydratas"/>
    <property type="match status" value="1"/>
</dbReference>
<reference evidence="2 3" key="1">
    <citation type="submission" date="2024-03" db="EMBL/GenBank/DDBJ databases">
        <title>The Acrasis kona genome and developmental transcriptomes reveal deep origins of eukaryotic multicellular pathways.</title>
        <authorList>
            <person name="Sheikh S."/>
            <person name="Fu C.-J."/>
            <person name="Brown M.W."/>
            <person name="Baldauf S.L."/>
        </authorList>
    </citation>
    <scope>NUCLEOTIDE SEQUENCE [LARGE SCALE GENOMIC DNA]</scope>
    <source>
        <strain evidence="2 3">ATCC MYA-3509</strain>
    </source>
</reference>
<feature type="domain" description="MaoC-like" evidence="1">
    <location>
        <begin position="43"/>
        <end position="132"/>
    </location>
</feature>
<protein>
    <submittedName>
        <fullName evidence="2">3-hydroxyacyl-thioester dehydratase</fullName>
    </submittedName>
</protein>
<gene>
    <name evidence="2" type="ORF">AKO1_011254</name>
</gene>
<dbReference type="InterPro" id="IPR002539">
    <property type="entry name" value="MaoC-like_dom"/>
</dbReference>
<accession>A0AAW2YXF8</accession>
<dbReference type="GO" id="GO:0006633">
    <property type="term" value="P:fatty acid biosynthetic process"/>
    <property type="evidence" value="ECO:0007669"/>
    <property type="project" value="TreeGrafter"/>
</dbReference>
<organism evidence="2 3">
    <name type="scientific">Acrasis kona</name>
    <dbReference type="NCBI Taxonomy" id="1008807"/>
    <lineage>
        <taxon>Eukaryota</taxon>
        <taxon>Discoba</taxon>
        <taxon>Heterolobosea</taxon>
        <taxon>Tetramitia</taxon>
        <taxon>Eutetramitia</taxon>
        <taxon>Acrasidae</taxon>
        <taxon>Acrasis</taxon>
    </lineage>
</organism>
<dbReference type="GO" id="GO:0005739">
    <property type="term" value="C:mitochondrion"/>
    <property type="evidence" value="ECO:0007669"/>
    <property type="project" value="TreeGrafter"/>
</dbReference>
<evidence type="ECO:0000259" key="1">
    <source>
        <dbReference type="Pfam" id="PF01575"/>
    </source>
</evidence>
<evidence type="ECO:0000313" key="3">
    <source>
        <dbReference type="Proteomes" id="UP001431209"/>
    </source>
</evidence>
<proteinExistence type="predicted"/>
<dbReference type="AlphaFoldDB" id="A0AAW2YXF8"/>
<dbReference type="Gene3D" id="3.10.129.10">
    <property type="entry name" value="Hotdog Thioesterase"/>
    <property type="match status" value="1"/>
</dbReference>
<dbReference type="GO" id="GO:0019171">
    <property type="term" value="F:(3R)-hydroxyacyl-[acyl-carrier-protein] dehydratase activity"/>
    <property type="evidence" value="ECO:0007669"/>
    <property type="project" value="TreeGrafter"/>
</dbReference>
<dbReference type="InterPro" id="IPR029069">
    <property type="entry name" value="HotDog_dom_sf"/>
</dbReference>
<dbReference type="PANTHER" id="PTHR43437:SF3">
    <property type="entry name" value="HYDROXYACYL-THIOESTER DEHYDRATASE TYPE 2, MITOCHONDRIAL"/>
    <property type="match status" value="1"/>
</dbReference>
<comment type="caution">
    <text evidence="2">The sequence shown here is derived from an EMBL/GenBank/DDBJ whole genome shotgun (WGS) entry which is preliminary data.</text>
</comment>
<evidence type="ECO:0000313" key="2">
    <source>
        <dbReference type="EMBL" id="KAL0481493.1"/>
    </source>
</evidence>
<dbReference type="PANTHER" id="PTHR43437">
    <property type="entry name" value="HYDROXYACYL-THIOESTER DEHYDRATASE TYPE 2, MITOCHONDRIAL-RELATED"/>
    <property type="match status" value="1"/>
</dbReference>
<keyword evidence="3" id="KW-1185">Reference proteome</keyword>
<dbReference type="Proteomes" id="UP001431209">
    <property type="component" value="Unassembled WGS sequence"/>
</dbReference>
<dbReference type="CDD" id="cd03449">
    <property type="entry name" value="R_hydratase"/>
    <property type="match status" value="1"/>
</dbReference>
<name>A0AAW2YXF8_9EUKA</name>
<dbReference type="InterPro" id="IPR050965">
    <property type="entry name" value="UPF0336/Enoyl-CoA_hydratase"/>
</dbReference>